<dbReference type="InterPro" id="IPR029063">
    <property type="entry name" value="SAM-dependent_MTases_sf"/>
</dbReference>
<dbReference type="AlphaFoldDB" id="A0A7S1SVC4"/>
<dbReference type="SUPFAM" id="SSF53335">
    <property type="entry name" value="S-adenosyl-L-methionine-dependent methyltransferases"/>
    <property type="match status" value="1"/>
</dbReference>
<reference evidence="8" key="1">
    <citation type="submission" date="2021-01" db="EMBL/GenBank/DDBJ databases">
        <authorList>
            <person name="Corre E."/>
            <person name="Pelletier E."/>
            <person name="Niang G."/>
            <person name="Scheremetjew M."/>
            <person name="Finn R."/>
            <person name="Kale V."/>
            <person name="Holt S."/>
            <person name="Cochrane G."/>
            <person name="Meng A."/>
            <person name="Brown T."/>
            <person name="Cohen L."/>
        </authorList>
    </citation>
    <scope>NUCLEOTIDE SEQUENCE</scope>
    <source>
        <strain evidence="8">PLY429</strain>
    </source>
</reference>
<keyword evidence="3 6" id="KW-0489">Methyltransferase</keyword>
<accession>A0A7S1SVC4</accession>
<proteinExistence type="inferred from homology"/>
<keyword evidence="6" id="KW-0472">Membrane</keyword>
<comment type="similarity">
    <text evidence="2 6">Belongs to the methyltransferase superfamily. LCMT family.</text>
</comment>
<keyword evidence="5 6" id="KW-0949">S-adenosyl-L-methionine</keyword>
<dbReference type="Pfam" id="PF04072">
    <property type="entry name" value="LCM"/>
    <property type="match status" value="1"/>
</dbReference>
<comment type="catalytic activity">
    <reaction evidence="1 6">
        <text>[phosphatase 2A protein]-C-terminal L-leucine + S-adenosyl-L-methionine = [phosphatase 2A protein]-C-terminal L-leucine methyl ester + S-adenosyl-L-homocysteine</text>
        <dbReference type="Rhea" id="RHEA:48544"/>
        <dbReference type="Rhea" id="RHEA-COMP:12134"/>
        <dbReference type="Rhea" id="RHEA-COMP:12135"/>
        <dbReference type="ChEBI" id="CHEBI:57856"/>
        <dbReference type="ChEBI" id="CHEBI:59789"/>
        <dbReference type="ChEBI" id="CHEBI:90516"/>
        <dbReference type="ChEBI" id="CHEBI:90517"/>
        <dbReference type="EC" id="2.1.1.233"/>
    </reaction>
</comment>
<dbReference type="InterPro" id="IPR016651">
    <property type="entry name" value="LCMT1"/>
</dbReference>
<dbReference type="GO" id="GO:0018423">
    <property type="term" value="F:protein C-terminal leucine carboxyl O-methyltransferase activity"/>
    <property type="evidence" value="ECO:0007669"/>
    <property type="project" value="UniProtKB-EC"/>
</dbReference>
<evidence type="ECO:0000256" key="6">
    <source>
        <dbReference type="PIRNR" id="PIRNR016305"/>
    </source>
</evidence>
<protein>
    <recommendedName>
        <fullName evidence="6">Leucine carboxyl methyltransferase 1 homolog</fullName>
        <ecNumber evidence="6">2.1.1.233</ecNumber>
    </recommendedName>
</protein>
<feature type="binding site" evidence="7">
    <location>
        <begin position="62"/>
        <end position="63"/>
    </location>
    <ligand>
        <name>S-adenosyl-L-methionine</name>
        <dbReference type="ChEBI" id="CHEBI:59789"/>
    </ligand>
</feature>
<gene>
    <name evidence="8" type="ORF">TCHU04912_LOCUS11732</name>
</gene>
<evidence type="ECO:0000256" key="1">
    <source>
        <dbReference type="ARBA" id="ARBA00000724"/>
    </source>
</evidence>
<comment type="function">
    <text evidence="6">Involved in brassinosteroid (BR) signaling.</text>
</comment>
<evidence type="ECO:0000256" key="2">
    <source>
        <dbReference type="ARBA" id="ARBA00010703"/>
    </source>
</evidence>
<dbReference type="PANTHER" id="PTHR13600">
    <property type="entry name" value="LEUCINE CARBOXYL METHYLTRANSFERASE"/>
    <property type="match status" value="1"/>
</dbReference>
<dbReference type="InterPro" id="IPR007213">
    <property type="entry name" value="Ppm1/Ppm2/Tcmp"/>
</dbReference>
<dbReference type="GO" id="GO:0016020">
    <property type="term" value="C:membrane"/>
    <property type="evidence" value="ECO:0007669"/>
    <property type="project" value="UniProtKB-SubCell"/>
</dbReference>
<feature type="binding site" evidence="7">
    <location>
        <position position="89"/>
    </location>
    <ligand>
        <name>S-adenosyl-L-methionine</name>
        <dbReference type="ChEBI" id="CHEBI:59789"/>
    </ligand>
</feature>
<dbReference type="GO" id="GO:0032259">
    <property type="term" value="P:methylation"/>
    <property type="evidence" value="ECO:0007669"/>
    <property type="project" value="UniProtKB-KW"/>
</dbReference>
<dbReference type="EMBL" id="HBGG01022598">
    <property type="protein sequence ID" value="CAD9209493.1"/>
    <property type="molecule type" value="Transcribed_RNA"/>
</dbReference>
<dbReference type="EC" id="2.1.1.233" evidence="6"/>
<evidence type="ECO:0000256" key="7">
    <source>
        <dbReference type="PIRSR" id="PIRSR016305-1"/>
    </source>
</evidence>
<evidence type="ECO:0000313" key="8">
    <source>
        <dbReference type="EMBL" id="CAD9209493.1"/>
    </source>
</evidence>
<evidence type="ECO:0000256" key="3">
    <source>
        <dbReference type="ARBA" id="ARBA00022603"/>
    </source>
</evidence>
<organism evidence="8">
    <name type="scientific">Tetraselmis chuii</name>
    <dbReference type="NCBI Taxonomy" id="63592"/>
    <lineage>
        <taxon>Eukaryota</taxon>
        <taxon>Viridiplantae</taxon>
        <taxon>Chlorophyta</taxon>
        <taxon>core chlorophytes</taxon>
        <taxon>Chlorodendrophyceae</taxon>
        <taxon>Chlorodendrales</taxon>
        <taxon>Chlorodendraceae</taxon>
        <taxon>Tetraselmis</taxon>
    </lineage>
</organism>
<comment type="subcellular location">
    <subcellularLocation>
        <location evidence="6">Cytoplasm</location>
    </subcellularLocation>
    <subcellularLocation>
        <location evidence="6">Membrane</location>
        <topology evidence="6">Peripheral membrane protein</topology>
    </subcellularLocation>
</comment>
<sequence>MLQSAGLAPHRYYEIDFPVVTKTKASIISQTPSMLSLVGDNPTIDTEAGKVSSDRYCLMAADLRDIGAFEAALRENQFDPGLPTLILSECVLVYMEPKYSQELVNWAGRTIPTAVFTVYEQIHPEDAFGQQMLINLESRGCPLKGIEATPTLEAHKERFLRAGWDRAEAFSMDHIYRDFLDKSDLRRIERLEIFDEFEEWHMIQEHYCITYGINDAQGLLKDFGFKSSSVRRMVQGLGSAPAGGLPNAD</sequence>
<dbReference type="PANTHER" id="PTHR13600:SF21">
    <property type="entry name" value="LEUCINE CARBOXYL METHYLTRANSFERASE 1"/>
    <property type="match status" value="1"/>
</dbReference>
<keyword evidence="4 6" id="KW-0808">Transferase</keyword>
<keyword evidence="6" id="KW-0963">Cytoplasm</keyword>
<evidence type="ECO:0000256" key="4">
    <source>
        <dbReference type="ARBA" id="ARBA00022679"/>
    </source>
</evidence>
<dbReference type="PIRSF" id="PIRSF016305">
    <property type="entry name" value="LCM_mtfrase"/>
    <property type="match status" value="1"/>
</dbReference>
<name>A0A7S1SVC4_9CHLO</name>
<evidence type="ECO:0000256" key="5">
    <source>
        <dbReference type="ARBA" id="ARBA00022691"/>
    </source>
</evidence>
<dbReference type="Gene3D" id="3.40.50.150">
    <property type="entry name" value="Vaccinia Virus protein VP39"/>
    <property type="match status" value="1"/>
</dbReference>
<dbReference type="GO" id="GO:0005737">
    <property type="term" value="C:cytoplasm"/>
    <property type="evidence" value="ECO:0007669"/>
    <property type="project" value="UniProtKB-SubCell"/>
</dbReference>